<name>A0A544W0A9_9MYCO</name>
<dbReference type="AlphaFoldDB" id="A0A544W0A9"/>
<proteinExistence type="predicted"/>
<organism evidence="2 3">
    <name type="scientific">Mycolicibacterium hodleri</name>
    <dbReference type="NCBI Taxonomy" id="49897"/>
    <lineage>
        <taxon>Bacteria</taxon>
        <taxon>Bacillati</taxon>
        <taxon>Actinomycetota</taxon>
        <taxon>Actinomycetes</taxon>
        <taxon>Mycobacteriales</taxon>
        <taxon>Mycobacteriaceae</taxon>
        <taxon>Mycolicibacterium</taxon>
    </lineage>
</organism>
<keyword evidence="1" id="KW-1133">Transmembrane helix</keyword>
<dbReference type="GO" id="GO:0005886">
    <property type="term" value="C:plasma membrane"/>
    <property type="evidence" value="ECO:0007669"/>
    <property type="project" value="TreeGrafter"/>
</dbReference>
<dbReference type="RefSeq" id="WP_142552889.1">
    <property type="nucleotide sequence ID" value="NZ_VIFX01000018.1"/>
</dbReference>
<evidence type="ECO:0000256" key="1">
    <source>
        <dbReference type="SAM" id="Phobius"/>
    </source>
</evidence>
<dbReference type="PANTHER" id="PTHR34989">
    <property type="entry name" value="PROTEIN HDED"/>
    <property type="match status" value="1"/>
</dbReference>
<dbReference type="InterPro" id="IPR005325">
    <property type="entry name" value="DUF308_memb"/>
</dbReference>
<feature type="transmembrane region" description="Helical" evidence="1">
    <location>
        <begin position="128"/>
        <end position="147"/>
    </location>
</feature>
<protein>
    <submittedName>
        <fullName evidence="2">HdeD family acid-resistance protein</fullName>
    </submittedName>
</protein>
<dbReference type="Pfam" id="PF03729">
    <property type="entry name" value="DUF308"/>
    <property type="match status" value="2"/>
</dbReference>
<comment type="caution">
    <text evidence="2">The sequence shown here is derived from an EMBL/GenBank/DDBJ whole genome shotgun (WGS) entry which is preliminary data.</text>
</comment>
<evidence type="ECO:0000313" key="3">
    <source>
        <dbReference type="Proteomes" id="UP000315759"/>
    </source>
</evidence>
<keyword evidence="1" id="KW-0472">Membrane</keyword>
<keyword evidence="3" id="KW-1185">Reference proteome</keyword>
<dbReference type="Proteomes" id="UP000315759">
    <property type="component" value="Unassembled WGS sequence"/>
</dbReference>
<dbReference type="EMBL" id="VIFX01000018">
    <property type="protein sequence ID" value="TQR85681.1"/>
    <property type="molecule type" value="Genomic_DNA"/>
</dbReference>
<reference evidence="2 3" key="1">
    <citation type="submission" date="2018-10" db="EMBL/GenBank/DDBJ databases">
        <title>Draft genome of Mycobacterium hodleri strain B.</title>
        <authorList>
            <person name="Amande T.J."/>
            <person name="Mcgenity T.J."/>
        </authorList>
    </citation>
    <scope>NUCLEOTIDE SEQUENCE [LARGE SCALE GENOMIC DNA]</scope>
    <source>
        <strain evidence="2 3">B</strain>
    </source>
</reference>
<sequence length="200" mass="20884">MTTIDTPKRLLWKTVLFAGMASLVLGLVVVLWPGMSITVAAILFGLYLVVSGVAEVAVAFSLHSSLPHRVLLFVAGALSVIVGIFAFRHFGEGIAVLLLAIWIGVGFIFQGVALAATAIGYPELPGRGWNIFSGVMSIVAGAVVLGWPISSIVVLALVVGAWLIVLGIVQILSALSIRKGFKTFDAQSTEALGRSSARAA</sequence>
<evidence type="ECO:0000313" key="2">
    <source>
        <dbReference type="EMBL" id="TQR85681.1"/>
    </source>
</evidence>
<feature type="transmembrane region" description="Helical" evidence="1">
    <location>
        <begin position="38"/>
        <end position="58"/>
    </location>
</feature>
<accession>A0A544W0A9</accession>
<feature type="transmembrane region" description="Helical" evidence="1">
    <location>
        <begin position="12"/>
        <end position="32"/>
    </location>
</feature>
<keyword evidence="1" id="KW-0812">Transmembrane</keyword>
<gene>
    <name evidence="2" type="ORF">D8S82_15205</name>
</gene>
<feature type="transmembrane region" description="Helical" evidence="1">
    <location>
        <begin position="93"/>
        <end position="116"/>
    </location>
</feature>
<dbReference type="InterPro" id="IPR052712">
    <property type="entry name" value="Acid_resist_chaperone_HdeD"/>
</dbReference>
<feature type="transmembrane region" description="Helical" evidence="1">
    <location>
        <begin position="153"/>
        <end position="175"/>
    </location>
</feature>
<dbReference type="PANTHER" id="PTHR34989:SF1">
    <property type="entry name" value="PROTEIN HDED"/>
    <property type="match status" value="1"/>
</dbReference>
<feature type="transmembrane region" description="Helical" evidence="1">
    <location>
        <begin position="70"/>
        <end position="87"/>
    </location>
</feature>